<organism evidence="10 11">
    <name type="scientific">Coprothermobacter proteolyticus (strain ATCC 35245 / DSM 5265 / OCM 4 / BT)</name>
    <dbReference type="NCBI Taxonomy" id="309798"/>
    <lineage>
        <taxon>Bacteria</taxon>
        <taxon>Pseudomonadati</taxon>
        <taxon>Coprothermobacterota</taxon>
        <taxon>Coprothermobacteria</taxon>
        <taxon>Coprothermobacterales</taxon>
        <taxon>Coprothermobacteraceae</taxon>
        <taxon>Coprothermobacter</taxon>
    </lineage>
</organism>
<dbReference type="CDD" id="cd07123">
    <property type="entry name" value="ALDH_F4-17_P5CDH"/>
    <property type="match status" value="1"/>
</dbReference>
<evidence type="ECO:0000256" key="1">
    <source>
        <dbReference type="ARBA" id="ARBA00004786"/>
    </source>
</evidence>
<feature type="domain" description="Aldehyde dehydrogenase" evidence="9">
    <location>
        <begin position="59"/>
        <end position="516"/>
    </location>
</feature>
<dbReference type="PANTHER" id="PTHR42862">
    <property type="entry name" value="DELTA-1-PYRROLINE-5-CARBOXYLATE DEHYDROGENASE 1, ISOFORM A-RELATED"/>
    <property type="match status" value="1"/>
</dbReference>
<dbReference type="EMBL" id="CP001145">
    <property type="protein sequence ID" value="ACI16920.1"/>
    <property type="molecule type" value="Genomic_DNA"/>
</dbReference>
<evidence type="ECO:0000256" key="7">
    <source>
        <dbReference type="ARBA" id="ARBA00032259"/>
    </source>
</evidence>
<dbReference type="GO" id="GO:0010133">
    <property type="term" value="P:L-proline catabolic process to L-glutamate"/>
    <property type="evidence" value="ECO:0007669"/>
    <property type="project" value="UniProtKB-UniPathway"/>
</dbReference>
<dbReference type="UniPathway" id="UPA00261">
    <property type="reaction ID" value="UER00374"/>
</dbReference>
<dbReference type="InterPro" id="IPR005931">
    <property type="entry name" value="P5CDH/ALDH4A1"/>
</dbReference>
<keyword evidence="11" id="KW-1185">Reference proteome</keyword>
<evidence type="ECO:0000313" key="10">
    <source>
        <dbReference type="EMBL" id="ACI16920.1"/>
    </source>
</evidence>
<dbReference type="InterPro" id="IPR016160">
    <property type="entry name" value="Ald_DH_CS_CYS"/>
</dbReference>
<dbReference type="AlphaFoldDB" id="B5Y5Z5"/>
<dbReference type="NCBIfam" id="TIGR01236">
    <property type="entry name" value="D1pyr5carbox1"/>
    <property type="match status" value="1"/>
</dbReference>
<dbReference type="SUPFAM" id="SSF53720">
    <property type="entry name" value="ALDH-like"/>
    <property type="match status" value="1"/>
</dbReference>
<dbReference type="PANTHER" id="PTHR42862:SF1">
    <property type="entry name" value="DELTA-1-PYRROLINE-5-CARBOXYLATE DEHYDROGENASE 2, ISOFORM A-RELATED"/>
    <property type="match status" value="1"/>
</dbReference>
<keyword evidence="6" id="KW-0642">Proline metabolism</keyword>
<evidence type="ECO:0000256" key="2">
    <source>
        <dbReference type="ARBA" id="ARBA00009986"/>
    </source>
</evidence>
<proteinExistence type="inferred from homology"/>
<dbReference type="InterPro" id="IPR016161">
    <property type="entry name" value="Ald_DH/histidinol_DH"/>
</dbReference>
<dbReference type="eggNOG" id="COG1012">
    <property type="taxonomic scope" value="Bacteria"/>
</dbReference>
<dbReference type="EC" id="1.2.1.88" evidence="3"/>
<dbReference type="InterPro" id="IPR050485">
    <property type="entry name" value="Proline_metab_enzyme"/>
</dbReference>
<evidence type="ECO:0000256" key="6">
    <source>
        <dbReference type="ARBA" id="ARBA00023062"/>
    </source>
</evidence>
<dbReference type="Gene3D" id="3.40.309.10">
    <property type="entry name" value="Aldehyde Dehydrogenase, Chain A, domain 2"/>
    <property type="match status" value="1"/>
</dbReference>
<comment type="pathway">
    <text evidence="1">Amino-acid degradation; L-proline degradation into L-glutamate; L-glutamate from L-proline: step 2/2.</text>
</comment>
<dbReference type="HOGENOM" id="CLU_005391_4_1_9"/>
<reference evidence="11" key="1">
    <citation type="submission" date="2008-08" db="EMBL/GenBank/DDBJ databases">
        <title>The complete genome sequence of Coprothermobacter proteolyticus strain ATCC 5245 / DSM 5265 / BT.</title>
        <authorList>
            <person name="Dodson R.J."/>
            <person name="Durkin A.S."/>
            <person name="Wu M."/>
            <person name="Eisen J."/>
            <person name="Sutton G."/>
        </authorList>
    </citation>
    <scope>NUCLEOTIDE SEQUENCE [LARGE SCALE GENOMIC DNA]</scope>
    <source>
        <strain evidence="11">ATCC 35245 / DSM 5265 / OCM 4 / BT</strain>
    </source>
</reference>
<name>B5Y5Z5_COPPD</name>
<dbReference type="FunFam" id="3.40.605.10:FF:000006">
    <property type="entry name" value="1-pyrroline-5-carboxylate dehydrogenase"/>
    <property type="match status" value="1"/>
</dbReference>
<dbReference type="GO" id="GO:0009898">
    <property type="term" value="C:cytoplasmic side of plasma membrane"/>
    <property type="evidence" value="ECO:0007669"/>
    <property type="project" value="TreeGrafter"/>
</dbReference>
<evidence type="ECO:0000256" key="4">
    <source>
        <dbReference type="ARBA" id="ARBA00023002"/>
    </source>
</evidence>
<dbReference type="PROSITE" id="PS00070">
    <property type="entry name" value="ALDEHYDE_DEHYDR_CYS"/>
    <property type="match status" value="1"/>
</dbReference>
<comment type="similarity">
    <text evidence="2">Belongs to the aldehyde dehydrogenase family.</text>
</comment>
<dbReference type="GO" id="GO:0004657">
    <property type="term" value="F:proline dehydrogenase activity"/>
    <property type="evidence" value="ECO:0007669"/>
    <property type="project" value="UniProtKB-ARBA"/>
</dbReference>
<dbReference type="RefSeq" id="WP_012543572.1">
    <property type="nucleotide sequence ID" value="NC_011295.1"/>
</dbReference>
<keyword evidence="5" id="KW-0520">NAD</keyword>
<dbReference type="Proteomes" id="UP000001732">
    <property type="component" value="Chromosome"/>
</dbReference>
<evidence type="ECO:0000313" key="11">
    <source>
        <dbReference type="Proteomes" id="UP000001732"/>
    </source>
</evidence>
<keyword evidence="4 10" id="KW-0560">Oxidoreductase</keyword>
<comment type="catalytic activity">
    <reaction evidence="8">
        <text>L-glutamate 5-semialdehyde + NAD(+) + H2O = L-glutamate + NADH + 2 H(+)</text>
        <dbReference type="Rhea" id="RHEA:30235"/>
        <dbReference type="ChEBI" id="CHEBI:15377"/>
        <dbReference type="ChEBI" id="CHEBI:15378"/>
        <dbReference type="ChEBI" id="CHEBI:29985"/>
        <dbReference type="ChEBI" id="CHEBI:57540"/>
        <dbReference type="ChEBI" id="CHEBI:57945"/>
        <dbReference type="ChEBI" id="CHEBI:58066"/>
        <dbReference type="EC" id="1.2.1.88"/>
    </reaction>
</comment>
<dbReference type="GO" id="GO:0003842">
    <property type="term" value="F:L-glutamate gamma-semialdehyde dehydrogenase activity"/>
    <property type="evidence" value="ECO:0007669"/>
    <property type="project" value="UniProtKB-EC"/>
</dbReference>
<evidence type="ECO:0000256" key="5">
    <source>
        <dbReference type="ARBA" id="ARBA00023027"/>
    </source>
</evidence>
<dbReference type="OrthoDB" id="9762913at2"/>
<evidence type="ECO:0000256" key="3">
    <source>
        <dbReference type="ARBA" id="ARBA00012884"/>
    </source>
</evidence>
<reference evidence="10 11" key="2">
    <citation type="journal article" date="2014" name="Genome Announc.">
        <title>Complete Genome Sequence of Coprothermobacter proteolyticus DSM 5265.</title>
        <authorList>
            <person name="Alexiev A."/>
            <person name="Coil D.A."/>
            <person name="Badger J.H."/>
            <person name="Enticknap J."/>
            <person name="Ward N."/>
            <person name="Robb F.T."/>
            <person name="Eisen J.A."/>
        </authorList>
    </citation>
    <scope>NUCLEOTIDE SEQUENCE [LARGE SCALE GENOMIC DNA]</scope>
    <source>
        <strain evidence="11">ATCC 35245 / DSM 5265 / OCM 4 / BT</strain>
    </source>
</reference>
<protein>
    <recommendedName>
        <fullName evidence="7">L-glutamate gamma-semialdehyde dehydrogenase</fullName>
        <ecNumber evidence="3">1.2.1.88</ecNumber>
    </recommendedName>
    <alternativeName>
        <fullName evidence="7">L-glutamate gamma-semialdehyde dehydrogenase</fullName>
    </alternativeName>
</protein>
<gene>
    <name evidence="10" type="primary">pruA</name>
    <name evidence="10" type="ordered locus">COPRO5265_1373</name>
</gene>
<evidence type="ECO:0000256" key="8">
    <source>
        <dbReference type="ARBA" id="ARBA00048142"/>
    </source>
</evidence>
<sequence>MSDAGFHIPFPKNEPVLSYAPGSLERAQLKAELERQSNTTIEIPLIIGGKEIYTGRTGKIVMPHDHGHVLATYHKAGPEETKMAIEAALEAKKDWANMSWIDKASIFLKAAELLSTKYRHLVNAATMLGQGKNVYQAEIDAACESIDYLRYNPYFASLINQWEPVSSSDSFNRMDYRPLEGFVFAVSPFNFTAIALNLATAPALMGNVVVWKPASTAVLSNYYLMQLYKEAGLPDGVINFVPGSGPDISNVVFNDPYFAGLHFTGSTSTFDGFWKTIVEHMDTYKTYPRIVGETGGKDFVVAHPSADPKALITALIRGAFEYQGQKCSAASRAYIPQSLWKEIKQELVDQTESILMGDVRDFRNFVNAVIDEAAFDKIMGYIEKAKNSNVAKIIAGGQGDKTKGYFIRPTIIETQDPHFVTMEEEIFGPVLTVYVYEDNQYEEILQLCNETSPYGLTGSIFANDRKAINKAYEVLRFAAGNFYINDKPTGAVVGQQPFGGARRSGTNDKAGSPFNLLRWISPRTIKENFIPPTSWTYPFLQEE</sequence>
<dbReference type="Gene3D" id="3.40.605.10">
    <property type="entry name" value="Aldehyde Dehydrogenase, Chain A, domain 1"/>
    <property type="match status" value="1"/>
</dbReference>
<dbReference type="InterPro" id="IPR016162">
    <property type="entry name" value="Ald_DH_N"/>
</dbReference>
<dbReference type="InterPro" id="IPR015590">
    <property type="entry name" value="Aldehyde_DH_dom"/>
</dbReference>
<dbReference type="STRING" id="309798.COPRO5265_1373"/>
<dbReference type="Pfam" id="PF00171">
    <property type="entry name" value="Aldedh"/>
    <property type="match status" value="1"/>
</dbReference>
<dbReference type="InterPro" id="IPR016163">
    <property type="entry name" value="Ald_DH_C"/>
</dbReference>
<dbReference type="FunFam" id="3.40.309.10:FF:000005">
    <property type="entry name" value="1-pyrroline-5-carboxylate dehydrogenase 1"/>
    <property type="match status" value="1"/>
</dbReference>
<dbReference type="KEGG" id="cpo:COPRO5265_1373"/>
<evidence type="ECO:0000259" key="9">
    <source>
        <dbReference type="Pfam" id="PF00171"/>
    </source>
</evidence>
<accession>B5Y5Z5</accession>